<dbReference type="AlphaFoldDB" id="A0A834EF41"/>
<comment type="caution">
    <text evidence="2">The sequence shown here is derived from an EMBL/GenBank/DDBJ whole genome shotgun (WGS) entry which is preliminary data.</text>
</comment>
<feature type="compositionally biased region" description="Pro residues" evidence="1">
    <location>
        <begin position="156"/>
        <end position="174"/>
    </location>
</feature>
<evidence type="ECO:0000256" key="1">
    <source>
        <dbReference type="SAM" id="MobiDB-lite"/>
    </source>
</evidence>
<feature type="region of interest" description="Disordered" evidence="1">
    <location>
        <begin position="126"/>
        <end position="174"/>
    </location>
</feature>
<name>A0A834EF41_9CHIR</name>
<evidence type="ECO:0000313" key="3">
    <source>
        <dbReference type="Proteomes" id="UP000664940"/>
    </source>
</evidence>
<dbReference type="EMBL" id="JABVXQ010000004">
    <property type="protein sequence ID" value="KAF6114806.1"/>
    <property type="molecule type" value="Genomic_DNA"/>
</dbReference>
<protein>
    <submittedName>
        <fullName evidence="2">Uncharacterized protein</fullName>
    </submittedName>
</protein>
<accession>A0A834EF41</accession>
<dbReference type="Proteomes" id="UP000664940">
    <property type="component" value="Unassembled WGS sequence"/>
</dbReference>
<sequence>MWAGRYALQHVAGKSGDAPLFLVEAAAAVGLRPGASGRWLPGGSEVLVEGGALPPVLSSQLTCSGACEGWAPALLLTQALGPGRSWLWPKPGAGPAAWRVLRGMRPAGGPGACSPDRGCTPVCGREPLPAPCPGHPHRPAQGPAEPGEEEAHGLPASPPHLGPPQRPPTPDTEG</sequence>
<gene>
    <name evidence="2" type="ORF">HJG60_010732</name>
</gene>
<organism evidence="2 3">
    <name type="scientific">Phyllostomus discolor</name>
    <name type="common">pale spear-nosed bat</name>
    <dbReference type="NCBI Taxonomy" id="89673"/>
    <lineage>
        <taxon>Eukaryota</taxon>
        <taxon>Metazoa</taxon>
        <taxon>Chordata</taxon>
        <taxon>Craniata</taxon>
        <taxon>Vertebrata</taxon>
        <taxon>Euteleostomi</taxon>
        <taxon>Mammalia</taxon>
        <taxon>Eutheria</taxon>
        <taxon>Laurasiatheria</taxon>
        <taxon>Chiroptera</taxon>
        <taxon>Yangochiroptera</taxon>
        <taxon>Phyllostomidae</taxon>
        <taxon>Phyllostominae</taxon>
        <taxon>Phyllostomus</taxon>
    </lineage>
</organism>
<proteinExistence type="predicted"/>
<reference evidence="2 3" key="1">
    <citation type="journal article" date="2020" name="Nature">
        <title>Six reference-quality genomes reveal evolution of bat adaptations.</title>
        <authorList>
            <person name="Jebb D."/>
            <person name="Huang Z."/>
            <person name="Pippel M."/>
            <person name="Hughes G.M."/>
            <person name="Lavrichenko K."/>
            <person name="Devanna P."/>
            <person name="Winkler S."/>
            <person name="Jermiin L.S."/>
            <person name="Skirmuntt E.C."/>
            <person name="Katzourakis A."/>
            <person name="Burkitt-Gray L."/>
            <person name="Ray D.A."/>
            <person name="Sullivan K.A.M."/>
            <person name="Roscito J.G."/>
            <person name="Kirilenko B.M."/>
            <person name="Davalos L.M."/>
            <person name="Corthals A.P."/>
            <person name="Power M.L."/>
            <person name="Jones G."/>
            <person name="Ransome R.D."/>
            <person name="Dechmann D.K.N."/>
            <person name="Locatelli A.G."/>
            <person name="Puechmaille S.J."/>
            <person name="Fedrigo O."/>
            <person name="Jarvis E.D."/>
            <person name="Hiller M."/>
            <person name="Vernes S.C."/>
            <person name="Myers E.W."/>
            <person name="Teeling E.C."/>
        </authorList>
    </citation>
    <scope>NUCLEOTIDE SEQUENCE [LARGE SCALE GENOMIC DNA]</scope>
    <source>
        <strain evidence="2">Bat1K_MPI-CBG_1</strain>
    </source>
</reference>
<evidence type="ECO:0000313" key="2">
    <source>
        <dbReference type="EMBL" id="KAF6114806.1"/>
    </source>
</evidence>